<organism evidence="2 3">
    <name type="scientific">Methanothermobacter tenebrarum</name>
    <dbReference type="NCBI Taxonomy" id="680118"/>
    <lineage>
        <taxon>Archaea</taxon>
        <taxon>Methanobacteriati</taxon>
        <taxon>Methanobacteriota</taxon>
        <taxon>Methanomada group</taxon>
        <taxon>Methanobacteria</taxon>
        <taxon>Methanobacteriales</taxon>
        <taxon>Methanobacteriaceae</taxon>
        <taxon>Methanothermobacter</taxon>
    </lineage>
</organism>
<dbReference type="EMBL" id="AP025698">
    <property type="protein sequence ID" value="BDH78972.1"/>
    <property type="molecule type" value="Genomic_DNA"/>
</dbReference>
<accession>A0ABM7YC80</accession>
<evidence type="ECO:0008006" key="4">
    <source>
        <dbReference type="Google" id="ProtNLM"/>
    </source>
</evidence>
<protein>
    <recommendedName>
        <fullName evidence="4">DUF4367 domain-containing protein</fullName>
    </recommendedName>
</protein>
<gene>
    <name evidence="2" type="ORF">MTTB_03510</name>
</gene>
<keyword evidence="1" id="KW-1133">Transmembrane helix</keyword>
<feature type="transmembrane region" description="Helical" evidence="1">
    <location>
        <begin position="9"/>
        <end position="26"/>
    </location>
</feature>
<name>A0ABM7YC80_9EURY</name>
<dbReference type="Proteomes" id="UP000831817">
    <property type="component" value="Chromosome"/>
</dbReference>
<reference evidence="2 3" key="1">
    <citation type="submission" date="2022-04" db="EMBL/GenBank/DDBJ databases">
        <title>Complete genome of Methanothermobacter tenebrarum strain RMAS.</title>
        <authorList>
            <person name="Nakamura K."/>
            <person name="Oshima K."/>
            <person name="Hattori M."/>
            <person name="Kamagata Y."/>
            <person name="Takamizawa K."/>
        </authorList>
    </citation>
    <scope>NUCLEOTIDE SEQUENCE [LARGE SCALE GENOMIC DNA]</scope>
    <source>
        <strain evidence="2 3">RMAS</strain>
    </source>
</reference>
<keyword evidence="1" id="KW-0812">Transmembrane</keyword>
<dbReference type="GeneID" id="71964859"/>
<evidence type="ECO:0000313" key="2">
    <source>
        <dbReference type="EMBL" id="BDH78972.1"/>
    </source>
</evidence>
<evidence type="ECO:0000313" key="3">
    <source>
        <dbReference type="Proteomes" id="UP000831817"/>
    </source>
</evidence>
<sequence>MEEKTLKRVVIISLILIIAIVTYTFTHESNDKNTFSGEYFSFKIPEGMEITNHALNLTGACREIVLLRKDDEYTISVAVFDNISLEDLEANNTGIFYKRSTVGEVTCDTYYNPDTKTTFYYFEMNGKVFLVTFSPIHGTYDAEDIIKSLELKK</sequence>
<keyword evidence="3" id="KW-1185">Reference proteome</keyword>
<proteinExistence type="predicted"/>
<keyword evidence="1" id="KW-0472">Membrane</keyword>
<dbReference type="RefSeq" id="WP_248564829.1">
    <property type="nucleotide sequence ID" value="NZ_AP025698.1"/>
</dbReference>
<evidence type="ECO:0000256" key="1">
    <source>
        <dbReference type="SAM" id="Phobius"/>
    </source>
</evidence>